<evidence type="ECO:0000313" key="1">
    <source>
        <dbReference type="EMBL" id="QJH93365.1"/>
    </source>
</evidence>
<protein>
    <submittedName>
        <fullName evidence="1">Uncharacterized protein</fullName>
    </submittedName>
</protein>
<organism evidence="1">
    <name type="scientific">viral metagenome</name>
    <dbReference type="NCBI Taxonomy" id="1070528"/>
    <lineage>
        <taxon>unclassified sequences</taxon>
        <taxon>metagenomes</taxon>
        <taxon>organismal metagenomes</taxon>
    </lineage>
</organism>
<name>A0A6M3X9N4_9ZZZZ</name>
<accession>A0A6M3X9N4</accession>
<proteinExistence type="predicted"/>
<dbReference type="EMBL" id="MT143970">
    <property type="protein sequence ID" value="QJH93365.1"/>
    <property type="molecule type" value="Genomic_DNA"/>
</dbReference>
<dbReference type="AlphaFoldDB" id="A0A6M3X9N4"/>
<sequence>MSDSSYSTVNFWEAFDRAYREWLEEAQNMVKPSLRKLLDNRIKERGLNPEDFTIVWLTPKVEYNGSQPKEISEEG</sequence>
<gene>
    <name evidence="1" type="ORF">MM171B04954_0009</name>
</gene>
<reference evidence="1" key="1">
    <citation type="submission" date="2020-03" db="EMBL/GenBank/DDBJ databases">
        <title>The deep terrestrial virosphere.</title>
        <authorList>
            <person name="Holmfeldt K."/>
            <person name="Nilsson E."/>
            <person name="Simone D."/>
            <person name="Lopez-Fernandez M."/>
            <person name="Wu X."/>
            <person name="de Brujin I."/>
            <person name="Lundin D."/>
            <person name="Andersson A."/>
            <person name="Bertilsson S."/>
            <person name="Dopson M."/>
        </authorList>
    </citation>
    <scope>NUCLEOTIDE SEQUENCE</scope>
    <source>
        <strain evidence="1">MM171B04954</strain>
    </source>
</reference>